<dbReference type="InterPro" id="IPR020843">
    <property type="entry name" value="ER"/>
</dbReference>
<dbReference type="STRING" id="1210090.GCA_001613185_03389"/>
<keyword evidence="3" id="KW-1185">Reference proteome</keyword>
<dbReference type="RefSeq" id="WP_067509744.1">
    <property type="nucleotide sequence ID" value="NZ_CP107943.1"/>
</dbReference>
<evidence type="ECO:0000313" key="3">
    <source>
        <dbReference type="Proteomes" id="UP000252586"/>
    </source>
</evidence>
<dbReference type="SUPFAM" id="SSF51735">
    <property type="entry name" value="NAD(P)-binding Rossmann-fold domains"/>
    <property type="match status" value="1"/>
</dbReference>
<protein>
    <submittedName>
        <fullName evidence="2">NADPH:quinone reductase-like Zn-dependent oxidoreductase</fullName>
    </submittedName>
</protein>
<dbReference type="Proteomes" id="UP000252586">
    <property type="component" value="Unassembled WGS sequence"/>
</dbReference>
<dbReference type="AlphaFoldDB" id="A0A366DRC1"/>
<reference evidence="2 3" key="1">
    <citation type="submission" date="2018-06" db="EMBL/GenBank/DDBJ databases">
        <title>Genomic Encyclopedia of Type Strains, Phase IV (KMG-IV): sequencing the most valuable type-strain genomes for metagenomic binning, comparative biology and taxonomic classification.</title>
        <authorList>
            <person name="Goeker M."/>
        </authorList>
    </citation>
    <scope>NUCLEOTIDE SEQUENCE [LARGE SCALE GENOMIC DNA]</scope>
    <source>
        <strain evidence="2 3">DSM 44599</strain>
    </source>
</reference>
<dbReference type="PANTHER" id="PTHR43677">
    <property type="entry name" value="SHORT-CHAIN DEHYDROGENASE/REDUCTASE"/>
    <property type="match status" value="1"/>
</dbReference>
<evidence type="ECO:0000259" key="1">
    <source>
        <dbReference type="SMART" id="SM00829"/>
    </source>
</evidence>
<dbReference type="EMBL" id="QNRE01000004">
    <property type="protein sequence ID" value="RBO91824.1"/>
    <property type="molecule type" value="Genomic_DNA"/>
</dbReference>
<dbReference type="Gene3D" id="3.90.180.10">
    <property type="entry name" value="Medium-chain alcohol dehydrogenases, catalytic domain"/>
    <property type="match status" value="1"/>
</dbReference>
<dbReference type="Gene3D" id="3.40.50.720">
    <property type="entry name" value="NAD(P)-binding Rossmann-like Domain"/>
    <property type="match status" value="1"/>
</dbReference>
<evidence type="ECO:0000313" key="2">
    <source>
        <dbReference type="EMBL" id="RBO91824.1"/>
    </source>
</evidence>
<name>A0A366DRC1_9NOCA</name>
<accession>A0A366DRC1</accession>
<proteinExistence type="predicted"/>
<dbReference type="InterPro" id="IPR036291">
    <property type="entry name" value="NAD(P)-bd_dom_sf"/>
</dbReference>
<dbReference type="GO" id="GO:0016491">
    <property type="term" value="F:oxidoreductase activity"/>
    <property type="evidence" value="ECO:0007669"/>
    <property type="project" value="InterPro"/>
</dbReference>
<gene>
    <name evidence="2" type="ORF">DFR74_104533</name>
</gene>
<comment type="caution">
    <text evidence="2">The sequence shown here is derived from an EMBL/GenBank/DDBJ whole genome shotgun (WGS) entry which is preliminary data.</text>
</comment>
<feature type="domain" description="Enoyl reductase (ER)" evidence="1">
    <location>
        <begin position="2"/>
        <end position="230"/>
    </location>
</feature>
<dbReference type="PANTHER" id="PTHR43677:SF4">
    <property type="entry name" value="QUINONE OXIDOREDUCTASE-LIKE PROTEIN 2"/>
    <property type="match status" value="1"/>
</dbReference>
<dbReference type="SMART" id="SM00829">
    <property type="entry name" value="PKS_ER"/>
    <property type="match status" value="1"/>
</dbReference>
<dbReference type="Pfam" id="PF13602">
    <property type="entry name" value="ADH_zinc_N_2"/>
    <property type="match status" value="1"/>
</dbReference>
<organism evidence="2 3">
    <name type="scientific">Nocardia puris</name>
    <dbReference type="NCBI Taxonomy" id="208602"/>
    <lineage>
        <taxon>Bacteria</taxon>
        <taxon>Bacillati</taxon>
        <taxon>Actinomycetota</taxon>
        <taxon>Actinomycetes</taxon>
        <taxon>Mycobacteriales</taxon>
        <taxon>Nocardiaceae</taxon>
        <taxon>Nocardia</taxon>
    </lineage>
</organism>
<dbReference type="InterPro" id="IPR051397">
    <property type="entry name" value="Zn-ADH-like_protein"/>
</dbReference>
<sequence>MEAAAEVGEFVVDADGDLGGDVAVDQAVAFEGAQVTPIPDSLDDIAAATIPLNGLTALQALNALDLRPGETLLVTGAAGAVGGYAVELASAAGVHVAALADAADEPLLRTLGAAETLPRTTDLAATVRTRYPGGVDAALDAAALGPASLGAVRTLGRFASVTAHTTPIPLRGITVTTVFAHADRAQLESLTTRATAGALTLRVAESLPLTDYATAHQRLTKGGLRGRIVLVP</sequence>